<evidence type="ECO:0000313" key="1">
    <source>
        <dbReference type="EMBL" id="KAJ0178991.1"/>
    </source>
</evidence>
<organism evidence="1 2">
    <name type="scientific">Dendrolimus kikuchii</name>
    <dbReference type="NCBI Taxonomy" id="765133"/>
    <lineage>
        <taxon>Eukaryota</taxon>
        <taxon>Metazoa</taxon>
        <taxon>Ecdysozoa</taxon>
        <taxon>Arthropoda</taxon>
        <taxon>Hexapoda</taxon>
        <taxon>Insecta</taxon>
        <taxon>Pterygota</taxon>
        <taxon>Neoptera</taxon>
        <taxon>Endopterygota</taxon>
        <taxon>Lepidoptera</taxon>
        <taxon>Glossata</taxon>
        <taxon>Ditrysia</taxon>
        <taxon>Bombycoidea</taxon>
        <taxon>Lasiocampidae</taxon>
        <taxon>Dendrolimus</taxon>
    </lineage>
</organism>
<gene>
    <name evidence="1" type="ORF">K1T71_005766</name>
</gene>
<name>A0ACC1D553_9NEOP</name>
<dbReference type="Proteomes" id="UP000824533">
    <property type="component" value="Linkage Group LG09"/>
</dbReference>
<sequence>MAWKFCAVVLLATLASSFVEAGPVIDSLPIPEDCTGNFCTTKPKGYDQLQSEIDKSIMDLKLHYKMEDRQGPEIHLGTYGSDDNCRYEVNTIKPYIVKLGSKPVVIAQSSLLDQTFNTTTCKHSEVTSHPNSKECFFDYDQTQATRCKETFTKVNIHSYNIAKKTIENIELKVSVWCSCHVLI</sequence>
<evidence type="ECO:0000313" key="2">
    <source>
        <dbReference type="Proteomes" id="UP000824533"/>
    </source>
</evidence>
<protein>
    <submittedName>
        <fullName evidence="1">Uncharacterized protein</fullName>
    </submittedName>
</protein>
<proteinExistence type="predicted"/>
<reference evidence="1 2" key="1">
    <citation type="journal article" date="2021" name="Front. Genet.">
        <title>Chromosome-Level Genome Assembly Reveals Significant Gene Expansion in the Toll and IMD Signaling Pathways of Dendrolimus kikuchii.</title>
        <authorList>
            <person name="Zhou J."/>
            <person name="Wu P."/>
            <person name="Xiong Z."/>
            <person name="Liu N."/>
            <person name="Zhao N."/>
            <person name="Ji M."/>
            <person name="Qiu Y."/>
            <person name="Yang B."/>
        </authorList>
    </citation>
    <scope>NUCLEOTIDE SEQUENCE [LARGE SCALE GENOMIC DNA]</scope>
    <source>
        <strain evidence="1">Ann1</strain>
    </source>
</reference>
<accession>A0ACC1D553</accession>
<keyword evidence="2" id="KW-1185">Reference proteome</keyword>
<comment type="caution">
    <text evidence="1">The sequence shown here is derived from an EMBL/GenBank/DDBJ whole genome shotgun (WGS) entry which is preliminary data.</text>
</comment>
<dbReference type="EMBL" id="CM034395">
    <property type="protein sequence ID" value="KAJ0178991.1"/>
    <property type="molecule type" value="Genomic_DNA"/>
</dbReference>